<dbReference type="Proteomes" id="UP000677228">
    <property type="component" value="Unassembled WGS sequence"/>
</dbReference>
<keyword evidence="5" id="KW-1185">Reference proteome</keyword>
<accession>A0A815QQP5</accession>
<evidence type="ECO:0000313" key="3">
    <source>
        <dbReference type="EMBL" id="CAF4176358.1"/>
    </source>
</evidence>
<evidence type="ECO:0000313" key="1">
    <source>
        <dbReference type="EMBL" id="CAF1366796.1"/>
    </source>
</evidence>
<evidence type="ECO:0000313" key="5">
    <source>
        <dbReference type="Proteomes" id="UP000663829"/>
    </source>
</evidence>
<evidence type="ECO:0000313" key="2">
    <source>
        <dbReference type="EMBL" id="CAF1467124.1"/>
    </source>
</evidence>
<sequence length="83" mass="9225">MKREYLQGSVIDHESARAISKTLIPIIITTLFLGSVNGRVWKTTHFHATPALHYTPTTDMNLPQFVGTLVDLSTDPNLIAYGQ</sequence>
<proteinExistence type="predicted"/>
<dbReference type="Proteomes" id="UP000682733">
    <property type="component" value="Unassembled WGS sequence"/>
</dbReference>
<dbReference type="Proteomes" id="UP000663829">
    <property type="component" value="Unassembled WGS sequence"/>
</dbReference>
<dbReference type="EMBL" id="CAJOBA010045399">
    <property type="protein sequence ID" value="CAF4176358.1"/>
    <property type="molecule type" value="Genomic_DNA"/>
</dbReference>
<evidence type="ECO:0000313" key="4">
    <source>
        <dbReference type="EMBL" id="CAF4335969.1"/>
    </source>
</evidence>
<gene>
    <name evidence="2" type="ORF">GPM918_LOCUS35317</name>
    <name evidence="1" type="ORF">OVA965_LOCUS31484</name>
    <name evidence="4" type="ORF">SRO942_LOCUS36037</name>
    <name evidence="3" type="ORF">TMI583_LOCUS32324</name>
</gene>
<dbReference type="Proteomes" id="UP000681722">
    <property type="component" value="Unassembled WGS sequence"/>
</dbReference>
<dbReference type="EMBL" id="CAJNOQ010020348">
    <property type="protein sequence ID" value="CAF1467124.1"/>
    <property type="molecule type" value="Genomic_DNA"/>
</dbReference>
<dbReference type="AlphaFoldDB" id="A0A815QQP5"/>
<name>A0A815QQP5_9BILA</name>
<protein>
    <submittedName>
        <fullName evidence="2">Uncharacterized protein</fullName>
    </submittedName>
</protein>
<comment type="caution">
    <text evidence="2">The sequence shown here is derived from an EMBL/GenBank/DDBJ whole genome shotgun (WGS) entry which is preliminary data.</text>
</comment>
<dbReference type="EMBL" id="CAJOBC010085814">
    <property type="protein sequence ID" value="CAF4335969.1"/>
    <property type="molecule type" value="Genomic_DNA"/>
</dbReference>
<organism evidence="2 5">
    <name type="scientific">Didymodactylos carnosus</name>
    <dbReference type="NCBI Taxonomy" id="1234261"/>
    <lineage>
        <taxon>Eukaryota</taxon>
        <taxon>Metazoa</taxon>
        <taxon>Spiralia</taxon>
        <taxon>Gnathifera</taxon>
        <taxon>Rotifera</taxon>
        <taxon>Eurotatoria</taxon>
        <taxon>Bdelloidea</taxon>
        <taxon>Philodinida</taxon>
        <taxon>Philodinidae</taxon>
        <taxon>Didymodactylos</taxon>
    </lineage>
</organism>
<dbReference type="EMBL" id="CAJNOK010023728">
    <property type="protein sequence ID" value="CAF1366796.1"/>
    <property type="molecule type" value="Genomic_DNA"/>
</dbReference>
<reference evidence="2" key="1">
    <citation type="submission" date="2021-02" db="EMBL/GenBank/DDBJ databases">
        <authorList>
            <person name="Nowell W R."/>
        </authorList>
    </citation>
    <scope>NUCLEOTIDE SEQUENCE</scope>
</reference>